<dbReference type="SUPFAM" id="SSF53955">
    <property type="entry name" value="Lysozyme-like"/>
    <property type="match status" value="1"/>
</dbReference>
<dbReference type="InterPro" id="IPR008258">
    <property type="entry name" value="Transglycosylase_SLT_dom_1"/>
</dbReference>
<keyword evidence="4" id="KW-1185">Reference proteome</keyword>
<dbReference type="STRING" id="394503.Ccel_2073"/>
<protein>
    <submittedName>
        <fullName evidence="3">Lytic transglycosylase catalytic</fullName>
    </submittedName>
</protein>
<organism evidence="3 4">
    <name type="scientific">Ruminiclostridium cellulolyticum (strain ATCC 35319 / DSM 5812 / JCM 6584 / H10)</name>
    <name type="common">Clostridium cellulolyticum</name>
    <dbReference type="NCBI Taxonomy" id="394503"/>
    <lineage>
        <taxon>Bacteria</taxon>
        <taxon>Bacillati</taxon>
        <taxon>Bacillota</taxon>
        <taxon>Clostridia</taxon>
        <taxon>Eubacteriales</taxon>
        <taxon>Oscillospiraceae</taxon>
        <taxon>Ruminiclostridium</taxon>
    </lineage>
</organism>
<dbReference type="CAZy" id="GH23">
    <property type="family name" value="Glycoside Hydrolase Family 23"/>
</dbReference>
<feature type="transmembrane region" description="Helical" evidence="1">
    <location>
        <begin position="12"/>
        <end position="36"/>
    </location>
</feature>
<reference evidence="3 4" key="1">
    <citation type="submission" date="2009-01" db="EMBL/GenBank/DDBJ databases">
        <title>Complete sequence of Clostridium cellulolyticum H10.</title>
        <authorList>
            <consortium name="US DOE Joint Genome Institute"/>
            <person name="Lucas S."/>
            <person name="Copeland A."/>
            <person name="Lapidus A."/>
            <person name="Glavina del Rio T."/>
            <person name="Dalin E."/>
            <person name="Tice H."/>
            <person name="Bruce D."/>
            <person name="Goodwin L."/>
            <person name="Pitluck S."/>
            <person name="Chertkov O."/>
            <person name="Saunders E."/>
            <person name="Brettin T."/>
            <person name="Detter J.C."/>
            <person name="Han C."/>
            <person name="Larimer F."/>
            <person name="Land M."/>
            <person name="Hauser L."/>
            <person name="Kyrpides N."/>
            <person name="Ivanova N."/>
            <person name="Zhou J."/>
            <person name="Richardson P."/>
        </authorList>
    </citation>
    <scope>NUCLEOTIDE SEQUENCE [LARGE SCALE GENOMIC DNA]</scope>
    <source>
        <strain evidence="4">ATCC 35319 / DSM 5812 / JCM 6584 / H10</strain>
    </source>
</reference>
<dbReference type="Pfam" id="PF01464">
    <property type="entry name" value="SLT"/>
    <property type="match status" value="1"/>
</dbReference>
<dbReference type="CDD" id="cd16896">
    <property type="entry name" value="LT_Slt70-like"/>
    <property type="match status" value="1"/>
</dbReference>
<evidence type="ECO:0000256" key="1">
    <source>
        <dbReference type="SAM" id="Phobius"/>
    </source>
</evidence>
<evidence type="ECO:0000259" key="2">
    <source>
        <dbReference type="Pfam" id="PF01464"/>
    </source>
</evidence>
<dbReference type="PANTHER" id="PTHR37423">
    <property type="entry name" value="SOLUBLE LYTIC MUREIN TRANSGLYCOSYLASE-RELATED"/>
    <property type="match status" value="1"/>
</dbReference>
<proteinExistence type="predicted"/>
<dbReference type="OrthoDB" id="9815002at2"/>
<dbReference type="HOGENOM" id="CLU_065765_7_0_9"/>
<sequence precursor="true">MISLRKKKKGGFKILGVFIALIIVAAVGIFASRFFLEYLYPLEYAEYVEKYSREYKLDNYMVYAVIKAESGFDSQAVSPRGAKGLMQIMDSTGEWAAEKAGIDGFDKSMLLEPETNIKIGCWYLANLLKQFDNDTVLALAAYNAGSGNVTKWLKDPEKSHDGKSLSNIPFPETENYVARIQKYYKMYKKLYDGNK</sequence>
<dbReference type="AlphaFoldDB" id="B8I3Y5"/>
<feature type="domain" description="Transglycosylase SLT" evidence="2">
    <location>
        <begin position="47"/>
        <end position="159"/>
    </location>
</feature>
<accession>B8I3Y5</accession>
<dbReference type="Proteomes" id="UP000001349">
    <property type="component" value="Chromosome"/>
</dbReference>
<gene>
    <name evidence="3" type="ordered locus">Ccel_2073</name>
</gene>
<dbReference type="InterPro" id="IPR023346">
    <property type="entry name" value="Lysozyme-like_dom_sf"/>
</dbReference>
<dbReference type="KEGG" id="cce:Ccel_2073"/>
<keyword evidence="1" id="KW-0812">Transmembrane</keyword>
<keyword evidence="1" id="KW-0472">Membrane</keyword>
<evidence type="ECO:0000313" key="3">
    <source>
        <dbReference type="EMBL" id="ACL76418.1"/>
    </source>
</evidence>
<dbReference type="RefSeq" id="WP_015925520.1">
    <property type="nucleotide sequence ID" value="NC_011898.1"/>
</dbReference>
<name>B8I3Y5_RUMCH</name>
<keyword evidence="1" id="KW-1133">Transmembrane helix</keyword>
<dbReference type="EMBL" id="CP001348">
    <property type="protein sequence ID" value="ACL76418.1"/>
    <property type="molecule type" value="Genomic_DNA"/>
</dbReference>
<dbReference type="PANTHER" id="PTHR37423:SF2">
    <property type="entry name" value="MEMBRANE-BOUND LYTIC MUREIN TRANSGLYCOSYLASE C"/>
    <property type="match status" value="1"/>
</dbReference>
<dbReference type="Gene3D" id="1.10.530.10">
    <property type="match status" value="1"/>
</dbReference>
<dbReference type="eggNOG" id="COG0741">
    <property type="taxonomic scope" value="Bacteria"/>
</dbReference>
<evidence type="ECO:0000313" key="4">
    <source>
        <dbReference type="Proteomes" id="UP000001349"/>
    </source>
</evidence>